<evidence type="ECO:0000256" key="2">
    <source>
        <dbReference type="ARBA" id="ARBA00009576"/>
    </source>
</evidence>
<keyword evidence="6" id="KW-1185">Reference proteome</keyword>
<keyword evidence="4" id="KW-0732">Signal</keyword>
<evidence type="ECO:0000256" key="4">
    <source>
        <dbReference type="SAM" id="SignalP"/>
    </source>
</evidence>
<dbReference type="SUPFAM" id="SSF101751">
    <property type="entry name" value="Hydrophobin II, HfbII"/>
    <property type="match status" value="1"/>
</dbReference>
<evidence type="ECO:0000256" key="1">
    <source>
        <dbReference type="ARBA" id="ARBA00004196"/>
    </source>
</evidence>
<dbReference type="EMBL" id="MU853678">
    <property type="protein sequence ID" value="KAK4139224.1"/>
    <property type="molecule type" value="Genomic_DNA"/>
</dbReference>
<comment type="similarity">
    <text evidence="2">Belongs to the cerato-ulmin hydrophobin family.</text>
</comment>
<dbReference type="GeneID" id="87819032"/>
<dbReference type="GO" id="GO:0005576">
    <property type="term" value="C:extracellular region"/>
    <property type="evidence" value="ECO:0007669"/>
    <property type="project" value="InterPro"/>
</dbReference>
<protein>
    <submittedName>
        <fullName evidence="5">Uncharacterized protein</fullName>
    </submittedName>
</protein>
<keyword evidence="3" id="KW-1015">Disulfide bond</keyword>
<dbReference type="InterPro" id="IPR036686">
    <property type="entry name" value="Class_II_Hydrophobin_sf"/>
</dbReference>
<feature type="signal peptide" evidence="4">
    <location>
        <begin position="1"/>
        <end position="18"/>
    </location>
</feature>
<dbReference type="InterPro" id="IPR010636">
    <property type="entry name" value="Class_II_hydrophobin"/>
</dbReference>
<proteinExistence type="inferred from homology"/>
<evidence type="ECO:0000256" key="3">
    <source>
        <dbReference type="ARBA" id="ARBA00023157"/>
    </source>
</evidence>
<feature type="chain" id="PRO_5042988257" evidence="4">
    <location>
        <begin position="19"/>
        <end position="112"/>
    </location>
</feature>
<dbReference type="Gene3D" id="3.20.120.10">
    <property type="entry name" value="Hydrophobin"/>
    <property type="match status" value="1"/>
</dbReference>
<evidence type="ECO:0000313" key="5">
    <source>
        <dbReference type="EMBL" id="KAK4139224.1"/>
    </source>
</evidence>
<dbReference type="Pfam" id="PF06766">
    <property type="entry name" value="Hydrophobin_2"/>
    <property type="match status" value="1"/>
</dbReference>
<dbReference type="Proteomes" id="UP001302676">
    <property type="component" value="Unassembled WGS sequence"/>
</dbReference>
<evidence type="ECO:0000313" key="6">
    <source>
        <dbReference type="Proteomes" id="UP001302676"/>
    </source>
</evidence>
<dbReference type="PANTHER" id="PTHR42341:SF1">
    <property type="entry name" value="HYDROPHOBIN"/>
    <property type="match status" value="1"/>
</dbReference>
<accession>A0AAN6ZIV9</accession>
<reference evidence="5" key="1">
    <citation type="journal article" date="2023" name="Mol. Phylogenet. Evol.">
        <title>Genome-scale phylogeny and comparative genomics of the fungal order Sordariales.</title>
        <authorList>
            <person name="Hensen N."/>
            <person name="Bonometti L."/>
            <person name="Westerberg I."/>
            <person name="Brannstrom I.O."/>
            <person name="Guillou S."/>
            <person name="Cros-Aarteil S."/>
            <person name="Calhoun S."/>
            <person name="Haridas S."/>
            <person name="Kuo A."/>
            <person name="Mondo S."/>
            <person name="Pangilinan J."/>
            <person name="Riley R."/>
            <person name="LaButti K."/>
            <person name="Andreopoulos B."/>
            <person name="Lipzen A."/>
            <person name="Chen C."/>
            <person name="Yan M."/>
            <person name="Daum C."/>
            <person name="Ng V."/>
            <person name="Clum A."/>
            <person name="Steindorff A."/>
            <person name="Ohm R.A."/>
            <person name="Martin F."/>
            <person name="Silar P."/>
            <person name="Natvig D.O."/>
            <person name="Lalanne C."/>
            <person name="Gautier V."/>
            <person name="Ament-Velasquez S.L."/>
            <person name="Kruys A."/>
            <person name="Hutchinson M.I."/>
            <person name="Powell A.J."/>
            <person name="Barry K."/>
            <person name="Miller A.N."/>
            <person name="Grigoriev I.V."/>
            <person name="Debuchy R."/>
            <person name="Gladieux P."/>
            <person name="Hiltunen Thoren M."/>
            <person name="Johannesson H."/>
        </authorList>
    </citation>
    <scope>NUCLEOTIDE SEQUENCE</scope>
    <source>
        <strain evidence="5">CBS 141.50</strain>
    </source>
</reference>
<dbReference type="RefSeq" id="XP_062632595.1">
    <property type="nucleotide sequence ID" value="XM_062782419.1"/>
</dbReference>
<organism evidence="5 6">
    <name type="scientific">Dichotomopilus funicola</name>
    <dbReference type="NCBI Taxonomy" id="1934379"/>
    <lineage>
        <taxon>Eukaryota</taxon>
        <taxon>Fungi</taxon>
        <taxon>Dikarya</taxon>
        <taxon>Ascomycota</taxon>
        <taxon>Pezizomycotina</taxon>
        <taxon>Sordariomycetes</taxon>
        <taxon>Sordariomycetidae</taxon>
        <taxon>Sordariales</taxon>
        <taxon>Chaetomiaceae</taxon>
        <taxon>Dichotomopilus</taxon>
    </lineage>
</organism>
<reference evidence="5" key="2">
    <citation type="submission" date="2023-05" db="EMBL/GenBank/DDBJ databases">
        <authorList>
            <consortium name="Lawrence Berkeley National Laboratory"/>
            <person name="Steindorff A."/>
            <person name="Hensen N."/>
            <person name="Bonometti L."/>
            <person name="Westerberg I."/>
            <person name="Brannstrom I.O."/>
            <person name="Guillou S."/>
            <person name="Cros-Aarteil S."/>
            <person name="Calhoun S."/>
            <person name="Haridas S."/>
            <person name="Kuo A."/>
            <person name="Mondo S."/>
            <person name="Pangilinan J."/>
            <person name="Riley R."/>
            <person name="Labutti K."/>
            <person name="Andreopoulos B."/>
            <person name="Lipzen A."/>
            <person name="Chen C."/>
            <person name="Yanf M."/>
            <person name="Daum C."/>
            <person name="Ng V."/>
            <person name="Clum A."/>
            <person name="Ohm R."/>
            <person name="Martin F."/>
            <person name="Silar P."/>
            <person name="Natvig D."/>
            <person name="Lalanne C."/>
            <person name="Gautier V."/>
            <person name="Ament-Velasquez S.L."/>
            <person name="Kruys A."/>
            <person name="Hutchinson M.I."/>
            <person name="Powell A.J."/>
            <person name="Barry K."/>
            <person name="Miller A.N."/>
            <person name="Grigoriev I.V."/>
            <person name="Debuchy R."/>
            <person name="Gladieux P."/>
            <person name="Thoren M.H."/>
            <person name="Johannesson H."/>
        </authorList>
    </citation>
    <scope>NUCLEOTIDE SEQUENCE</scope>
    <source>
        <strain evidence="5">CBS 141.50</strain>
    </source>
</reference>
<name>A0AAN6ZIV9_9PEZI</name>
<dbReference type="PANTHER" id="PTHR42341">
    <property type="entry name" value="HYDROPHOBIN"/>
    <property type="match status" value="1"/>
</dbReference>
<dbReference type="AlphaFoldDB" id="A0AAN6ZIV9"/>
<gene>
    <name evidence="5" type="ORF">C8A04DRAFT_33316</name>
</gene>
<comment type="subcellular location">
    <subcellularLocation>
        <location evidence="1">Cell envelope</location>
    </subcellularLocation>
</comment>
<comment type="caution">
    <text evidence="5">The sequence shown here is derived from an EMBL/GenBank/DDBJ whole genome shotgun (WGS) entry which is preliminary data.</text>
</comment>
<sequence length="112" mass="12102">MKFSTTVFTILSAALASATPVTVTERQEEGICSFDAVRATPICCSVTFADYSSGTYCRPPSRDPTDVEDFRDICYEYGQFAMCCERTDLAASSNCVKPLLDGETPPGSGTEE</sequence>